<evidence type="ECO:0000313" key="1">
    <source>
        <dbReference type="Proteomes" id="UP000095286"/>
    </source>
</evidence>
<dbReference type="WBParaSite" id="RSKR_0000368200.1">
    <property type="protein sequence ID" value="RSKR_0000368200.1"/>
    <property type="gene ID" value="RSKR_0000368200"/>
</dbReference>
<proteinExistence type="predicted"/>
<reference evidence="2" key="1">
    <citation type="submission" date="2016-11" db="UniProtKB">
        <authorList>
            <consortium name="WormBaseParasite"/>
        </authorList>
    </citation>
    <scope>IDENTIFICATION</scope>
    <source>
        <strain evidence="2">KR3021</strain>
    </source>
</reference>
<sequence>MDKPQRKRRGPTVDELEKCAKNPRDAMRIRLNHLERNIDKLVELPPIPDEDRPKTPPEFVRNVVGSSAAAGSAEFHIFRNNRRKEYDRLAYIDKQAEKEELDAKYKERRDAIKKEEDDKLAKKAAKNRKRKEKLKELRRKGKKNNDLNSGEEDDEVSDNESVDANNEEILQETLIFNMFSYIKTLIFGPKVYGILFNPDYYYVKNIGETVGDKILDSFRGFHYFTIAAWPVLLFVGVNHNFITVSTIKTLIKVFFLCYGVGFSIRFFGRLASEQYRVFATELINSNQKSSRQIYKKYDFQLNECPISLDNSGEDMSKRKFFDDRMDGLQDWGYFNFIQETLSFIAVHSFGKRLLYPGGVALLQYLMDSSILQMRKKLLLIHKAERLVLATPEGDQIDSILVDKRNSGDINGKTLVICCEGNAGFYEVGLCNAVIPLGYSVMGWNPPGFVESKGYAVPSKILAAADTVFQSALAQGFNEEDIIIYGWSIGGFPATWLAANYPKIKKLVLDATFDDVLPLAEMRMPQKLSGVVAHAIRTHLNLPIAKQLAAYKGDVKLIRRMHDEIIITNDSGTEKERRASNRANDLLKSLLTTRHAGMFSDTETMKYVDKWLGVVDRIGLSATNQIESQVYSLCDKYFMDVDRGHNDQVDDNSLKNMFALNSNSKL</sequence>
<protein>
    <submittedName>
        <fullName evidence="2">AB hydrolase-1 domain-containing protein</fullName>
    </submittedName>
</protein>
<evidence type="ECO:0000313" key="2">
    <source>
        <dbReference type="WBParaSite" id="RSKR_0000368200.1"/>
    </source>
</evidence>
<organism evidence="1 2">
    <name type="scientific">Rhabditophanes sp. KR3021</name>
    <dbReference type="NCBI Taxonomy" id="114890"/>
    <lineage>
        <taxon>Eukaryota</taxon>
        <taxon>Metazoa</taxon>
        <taxon>Ecdysozoa</taxon>
        <taxon>Nematoda</taxon>
        <taxon>Chromadorea</taxon>
        <taxon>Rhabditida</taxon>
        <taxon>Tylenchina</taxon>
        <taxon>Panagrolaimomorpha</taxon>
        <taxon>Strongyloidoidea</taxon>
        <taxon>Alloionematidae</taxon>
        <taxon>Rhabditophanes</taxon>
    </lineage>
</organism>
<name>A0AC35TRE4_9BILA</name>
<accession>A0AC35TRE4</accession>
<dbReference type="Proteomes" id="UP000095286">
    <property type="component" value="Unplaced"/>
</dbReference>